<sequence>MIDTDRLPYWVNWLAQDRDGTWWGFEAEPHQYHCGWYENEVGRSLRIASAEPNPDWAASLRSRDS</sequence>
<keyword evidence="2" id="KW-1185">Reference proteome</keyword>
<proteinExistence type="predicted"/>
<dbReference type="Proteomes" id="UP000218765">
    <property type="component" value="Chromosome"/>
</dbReference>
<evidence type="ECO:0000313" key="1">
    <source>
        <dbReference type="EMBL" id="BAZ95335.1"/>
    </source>
</evidence>
<gene>
    <name evidence="1" type="ORF">FOKN1_2978</name>
</gene>
<name>A0A1Z4VV38_9GAMM</name>
<evidence type="ECO:0000313" key="2">
    <source>
        <dbReference type="Proteomes" id="UP000218765"/>
    </source>
</evidence>
<organism evidence="1 2">
    <name type="scientific">Thiohalobacter thiocyanaticus</name>
    <dbReference type="NCBI Taxonomy" id="585455"/>
    <lineage>
        <taxon>Bacteria</taxon>
        <taxon>Pseudomonadati</taxon>
        <taxon>Pseudomonadota</taxon>
        <taxon>Gammaproteobacteria</taxon>
        <taxon>Thiohalobacterales</taxon>
        <taxon>Thiohalobacteraceae</taxon>
        <taxon>Thiohalobacter</taxon>
    </lineage>
</organism>
<protein>
    <submittedName>
        <fullName evidence="1">Uncharacterized protein</fullName>
    </submittedName>
</protein>
<dbReference type="EMBL" id="AP018052">
    <property type="protein sequence ID" value="BAZ95335.1"/>
    <property type="molecule type" value="Genomic_DNA"/>
</dbReference>
<reference evidence="1 2" key="1">
    <citation type="submission" date="2017-05" db="EMBL/GenBank/DDBJ databases">
        <title>Thiocyanate degradation by Thiohalobacter thiocyanaticus FOKN1.</title>
        <authorList>
            <person name="Oshiki M."/>
            <person name="Fukushima T."/>
            <person name="Kawano S."/>
            <person name="Nakagawa J."/>
        </authorList>
    </citation>
    <scope>NUCLEOTIDE SEQUENCE [LARGE SCALE GENOMIC DNA]</scope>
    <source>
        <strain evidence="1 2">FOKN1</strain>
    </source>
</reference>
<dbReference type="KEGG" id="ttc:FOKN1_2978"/>
<accession>A0A1Z4VV38</accession>
<dbReference type="AlphaFoldDB" id="A0A1Z4VV38"/>
<dbReference type="RefSeq" id="WP_197702966.1">
    <property type="nucleotide sequence ID" value="NZ_AP018052.1"/>
</dbReference>